<keyword evidence="2" id="KW-1185">Reference proteome</keyword>
<sequence>MKASDMLLREAIQSRVSAETSQNPSTISVRLPLSLKTDKVAVRTCMFQRLASSRLFALGDRSGVLRAAQRRSGRPFRLDVRQRVIVKALVSRHMGKGLERAATLAKHVAYLGRAGAGVEGARPEFFDREVDGVAAAIETDGWGEDRHHFRFIISPEHGDRIADLKGYVRDVMGRVSADLGEPDLKWIGTCHYDTDQPHAHVLVRGRRGDGRDLVIPRDYIGYGFRGRAQEVAQERLGDLSRVEAERRIWKETEADRFTGFDRRLLGAADGEGMVDDGVGSTDAWAALTRGRLRHLERLGLATRTGHRYRLDGEMETRLRTLQARRHIIRALNQRRLEGAKEVRVFAKDVVRGVVVKTGFHDEAAAVPFVVVRDAEGVEHYARTRVGTNGLAVGKTLSLVPLGGGLAAIDTARGSELSR</sequence>
<accession>A0A7W9CHN1</accession>
<comment type="caution">
    <text evidence="1">The sequence shown here is derived from an EMBL/GenBank/DDBJ whole genome shotgun (WGS) entry which is preliminary data.</text>
</comment>
<evidence type="ECO:0000313" key="1">
    <source>
        <dbReference type="EMBL" id="MBB5745696.1"/>
    </source>
</evidence>
<name>A0A7W9CHN1_9CAUL</name>
<reference evidence="1 2" key="1">
    <citation type="submission" date="2020-08" db="EMBL/GenBank/DDBJ databases">
        <title>Genomic Encyclopedia of Type Strains, Phase IV (KMG-IV): sequencing the most valuable type-strain genomes for metagenomic binning, comparative biology and taxonomic classification.</title>
        <authorList>
            <person name="Goeker M."/>
        </authorList>
    </citation>
    <scope>NUCLEOTIDE SEQUENCE [LARGE SCALE GENOMIC DNA]</scope>
    <source>
        <strain evidence="1 2">DSM 4737</strain>
    </source>
</reference>
<evidence type="ECO:0000313" key="2">
    <source>
        <dbReference type="Proteomes" id="UP000545037"/>
    </source>
</evidence>
<protein>
    <submittedName>
        <fullName evidence="1">Type IV secretory pathway VirD2 relaxase</fullName>
    </submittedName>
</protein>
<dbReference type="RefSeq" id="WP_246347720.1">
    <property type="nucleotide sequence ID" value="NZ_JACHOR010000002.1"/>
</dbReference>
<dbReference type="Proteomes" id="UP000545037">
    <property type="component" value="Unassembled WGS sequence"/>
</dbReference>
<gene>
    <name evidence="1" type="ORF">GGR13_001280</name>
</gene>
<proteinExistence type="predicted"/>
<dbReference type="EMBL" id="JACHOR010000002">
    <property type="protein sequence ID" value="MBB5745696.1"/>
    <property type="molecule type" value="Genomic_DNA"/>
</dbReference>
<organism evidence="1 2">
    <name type="scientific">Brevundimonas variabilis</name>
    <dbReference type="NCBI Taxonomy" id="74312"/>
    <lineage>
        <taxon>Bacteria</taxon>
        <taxon>Pseudomonadati</taxon>
        <taxon>Pseudomonadota</taxon>
        <taxon>Alphaproteobacteria</taxon>
        <taxon>Caulobacterales</taxon>
        <taxon>Caulobacteraceae</taxon>
        <taxon>Brevundimonas</taxon>
    </lineage>
</organism>
<dbReference type="AlphaFoldDB" id="A0A7W9CHN1"/>